<organism evidence="2 3">
    <name type="scientific">Drosophila mauritiana</name>
    <name type="common">Fruit fly</name>
    <dbReference type="NCBI Taxonomy" id="7226"/>
    <lineage>
        <taxon>Eukaryota</taxon>
        <taxon>Metazoa</taxon>
        <taxon>Ecdysozoa</taxon>
        <taxon>Arthropoda</taxon>
        <taxon>Hexapoda</taxon>
        <taxon>Insecta</taxon>
        <taxon>Pterygota</taxon>
        <taxon>Neoptera</taxon>
        <taxon>Endopterygota</taxon>
        <taxon>Diptera</taxon>
        <taxon>Brachycera</taxon>
        <taxon>Muscomorpha</taxon>
        <taxon>Ephydroidea</taxon>
        <taxon>Drosophilidae</taxon>
        <taxon>Drosophila</taxon>
        <taxon>Sophophora</taxon>
    </lineage>
</organism>
<reference evidence="3" key="1">
    <citation type="submission" date="2025-08" db="UniProtKB">
        <authorList>
            <consortium name="RefSeq"/>
        </authorList>
    </citation>
    <scope>IDENTIFICATION</scope>
    <source>
        <strain evidence="3">Mau12</strain>
        <tissue evidence="3">Whole Body</tissue>
    </source>
</reference>
<keyword evidence="2" id="KW-1185">Reference proteome</keyword>
<dbReference type="AlphaFoldDB" id="A0A6P8KNR7"/>
<evidence type="ECO:0000256" key="1">
    <source>
        <dbReference type="SAM" id="MobiDB-lite"/>
    </source>
</evidence>
<protein>
    <submittedName>
        <fullName evidence="3">Uncharacterized protein LOC117147772</fullName>
    </submittedName>
</protein>
<proteinExistence type="predicted"/>
<feature type="compositionally biased region" description="Low complexity" evidence="1">
    <location>
        <begin position="1"/>
        <end position="19"/>
    </location>
</feature>
<feature type="region of interest" description="Disordered" evidence="1">
    <location>
        <begin position="1"/>
        <end position="26"/>
    </location>
</feature>
<evidence type="ECO:0000313" key="2">
    <source>
        <dbReference type="Proteomes" id="UP000515162"/>
    </source>
</evidence>
<name>A0A6P8KNR7_DROMA</name>
<dbReference type="GeneID" id="117147772"/>
<accession>A0A6P8KNR7</accession>
<evidence type="ECO:0000313" key="3">
    <source>
        <dbReference type="RefSeq" id="XP_033170698.1"/>
    </source>
</evidence>
<dbReference type="RefSeq" id="XP_033170698.1">
    <property type="nucleotide sequence ID" value="XM_033314807.1"/>
</dbReference>
<sequence length="114" mass="12651">MAGLPDSPASPASPSSPDSQTVSPSPMSTLWSLLGRFESGKMPPLMDWGQLKTEIYGPEERKCEECRGKTRKVIYDALQTDLPNMSEQIKLCLLQSVTQPIDMKVQVLRLISQK</sequence>
<gene>
    <name evidence="3" type="primary">LOC117147772</name>
</gene>
<dbReference type="Proteomes" id="UP000515162">
    <property type="component" value="Chromosome X"/>
</dbReference>